<keyword evidence="4" id="KW-1185">Reference proteome</keyword>
<sequence length="271" mass="30699">MVTVLQMAEEKVEQMVEEEVEEKVEQMVEEEVEEKVEQMAVVNTVELVVVEEVTTEVLAVEQEVTEVEEKTFEEVMDEEEVELAFLDDIVTAATPIEKALDLFAQPDEGMSEIIGGKCKKKPQRPCPFCGTSIGGGKLKRHITRKHRDRTEVKEALGLSSKEQAKHFAQWRSEAIYNHNIKEISTTAGPSNLLRERRGRSKDIRMCSGCKRFLSSKGYHKHRRTCGPSADALKPWMLCGAPADEDFTRQILSKFRDGECGRICRSDPLVLK</sequence>
<dbReference type="EMBL" id="KB311164">
    <property type="protein sequence ID" value="ELT89808.1"/>
    <property type="molecule type" value="Genomic_DNA"/>
</dbReference>
<feature type="coiled-coil region" evidence="1">
    <location>
        <begin position="5"/>
        <end position="70"/>
    </location>
</feature>
<protein>
    <submittedName>
        <fullName evidence="2 3">Uncharacterized protein</fullName>
    </submittedName>
</protein>
<dbReference type="AlphaFoldDB" id="R7T8R5"/>
<dbReference type="PANTHER" id="PTHR33480:SF1">
    <property type="entry name" value="TYR RECOMBINASE DOMAIN-CONTAINING PROTEIN"/>
    <property type="match status" value="1"/>
</dbReference>
<feature type="non-terminal residue" evidence="2">
    <location>
        <position position="271"/>
    </location>
</feature>
<evidence type="ECO:0000256" key="1">
    <source>
        <dbReference type="SAM" id="Coils"/>
    </source>
</evidence>
<dbReference type="Proteomes" id="UP000014760">
    <property type="component" value="Unassembled WGS sequence"/>
</dbReference>
<proteinExistence type="predicted"/>
<dbReference type="HOGENOM" id="CLU_1028837_0_0_1"/>
<dbReference type="EMBL" id="AMQN01032337">
    <property type="status" value="NOT_ANNOTATED_CDS"/>
    <property type="molecule type" value="Genomic_DNA"/>
</dbReference>
<gene>
    <name evidence="2" type="ORF">CAPTEDRAFT_186134</name>
</gene>
<keyword evidence="1" id="KW-0175">Coiled coil</keyword>
<dbReference type="PANTHER" id="PTHR33480">
    <property type="entry name" value="SET DOMAIN-CONTAINING PROTEIN-RELATED"/>
    <property type="match status" value="1"/>
</dbReference>
<reference evidence="3" key="3">
    <citation type="submission" date="2015-06" db="UniProtKB">
        <authorList>
            <consortium name="EnsemblMetazoa"/>
        </authorList>
    </citation>
    <scope>IDENTIFICATION</scope>
</reference>
<evidence type="ECO:0000313" key="2">
    <source>
        <dbReference type="EMBL" id="ELT89808.1"/>
    </source>
</evidence>
<reference evidence="4" key="1">
    <citation type="submission" date="2012-12" db="EMBL/GenBank/DDBJ databases">
        <authorList>
            <person name="Hellsten U."/>
            <person name="Grimwood J."/>
            <person name="Chapman J.A."/>
            <person name="Shapiro H."/>
            <person name="Aerts A."/>
            <person name="Otillar R.P."/>
            <person name="Terry A.Y."/>
            <person name="Boore J.L."/>
            <person name="Simakov O."/>
            <person name="Marletaz F."/>
            <person name="Cho S.-J."/>
            <person name="Edsinger-Gonzales E."/>
            <person name="Havlak P."/>
            <person name="Kuo D.-H."/>
            <person name="Larsson T."/>
            <person name="Lv J."/>
            <person name="Arendt D."/>
            <person name="Savage R."/>
            <person name="Osoegawa K."/>
            <person name="de Jong P."/>
            <person name="Lindberg D.R."/>
            <person name="Seaver E.C."/>
            <person name="Weisblat D.A."/>
            <person name="Putnam N.H."/>
            <person name="Grigoriev I.V."/>
            <person name="Rokhsar D.S."/>
        </authorList>
    </citation>
    <scope>NUCLEOTIDE SEQUENCE</scope>
    <source>
        <strain evidence="4">I ESC-2004</strain>
    </source>
</reference>
<name>R7T8R5_CAPTE</name>
<reference evidence="2 4" key="2">
    <citation type="journal article" date="2013" name="Nature">
        <title>Insights into bilaterian evolution from three spiralian genomes.</title>
        <authorList>
            <person name="Simakov O."/>
            <person name="Marletaz F."/>
            <person name="Cho S.J."/>
            <person name="Edsinger-Gonzales E."/>
            <person name="Havlak P."/>
            <person name="Hellsten U."/>
            <person name="Kuo D.H."/>
            <person name="Larsson T."/>
            <person name="Lv J."/>
            <person name="Arendt D."/>
            <person name="Savage R."/>
            <person name="Osoegawa K."/>
            <person name="de Jong P."/>
            <person name="Grimwood J."/>
            <person name="Chapman J.A."/>
            <person name="Shapiro H."/>
            <person name="Aerts A."/>
            <person name="Otillar R.P."/>
            <person name="Terry A.Y."/>
            <person name="Boore J.L."/>
            <person name="Grigoriev I.V."/>
            <person name="Lindberg D.R."/>
            <person name="Seaver E.C."/>
            <person name="Weisblat D.A."/>
            <person name="Putnam N.H."/>
            <person name="Rokhsar D.S."/>
        </authorList>
    </citation>
    <scope>NUCLEOTIDE SEQUENCE</scope>
    <source>
        <strain evidence="2 4">I ESC-2004</strain>
    </source>
</reference>
<dbReference type="OrthoDB" id="6157725at2759"/>
<organism evidence="2">
    <name type="scientific">Capitella teleta</name>
    <name type="common">Polychaete worm</name>
    <dbReference type="NCBI Taxonomy" id="283909"/>
    <lineage>
        <taxon>Eukaryota</taxon>
        <taxon>Metazoa</taxon>
        <taxon>Spiralia</taxon>
        <taxon>Lophotrochozoa</taxon>
        <taxon>Annelida</taxon>
        <taxon>Polychaeta</taxon>
        <taxon>Sedentaria</taxon>
        <taxon>Scolecida</taxon>
        <taxon>Capitellidae</taxon>
        <taxon>Capitella</taxon>
    </lineage>
</organism>
<dbReference type="EnsemblMetazoa" id="CapteT186134">
    <property type="protein sequence ID" value="CapteP186134"/>
    <property type="gene ID" value="CapteG186134"/>
</dbReference>
<dbReference type="STRING" id="283909.R7T8R5"/>
<evidence type="ECO:0000313" key="3">
    <source>
        <dbReference type="EnsemblMetazoa" id="CapteP186134"/>
    </source>
</evidence>
<evidence type="ECO:0000313" key="4">
    <source>
        <dbReference type="Proteomes" id="UP000014760"/>
    </source>
</evidence>
<accession>R7T8R5</accession>